<dbReference type="EMBL" id="CM020618">
    <property type="protein sequence ID" value="KAK1862608.1"/>
    <property type="molecule type" value="Genomic_DNA"/>
</dbReference>
<evidence type="ECO:0000313" key="2">
    <source>
        <dbReference type="Proteomes" id="UP000798662"/>
    </source>
</evidence>
<name>A0ACC3BYE6_PYRYE</name>
<reference evidence="1" key="1">
    <citation type="submission" date="2019-11" db="EMBL/GenBank/DDBJ databases">
        <title>Nori genome reveals adaptations in red seaweeds to the harsh intertidal environment.</title>
        <authorList>
            <person name="Wang D."/>
            <person name="Mao Y."/>
        </authorList>
    </citation>
    <scope>NUCLEOTIDE SEQUENCE</scope>
    <source>
        <tissue evidence="1">Gametophyte</tissue>
    </source>
</reference>
<dbReference type="Proteomes" id="UP000798662">
    <property type="component" value="Chromosome 1"/>
</dbReference>
<proteinExistence type="predicted"/>
<gene>
    <name evidence="1" type="ORF">I4F81_005176</name>
</gene>
<accession>A0ACC3BYE6</accession>
<organism evidence="1 2">
    <name type="scientific">Pyropia yezoensis</name>
    <name type="common">Susabi-nori</name>
    <name type="synonym">Porphyra yezoensis</name>
    <dbReference type="NCBI Taxonomy" id="2788"/>
    <lineage>
        <taxon>Eukaryota</taxon>
        <taxon>Rhodophyta</taxon>
        <taxon>Bangiophyceae</taxon>
        <taxon>Bangiales</taxon>
        <taxon>Bangiaceae</taxon>
        <taxon>Pyropia</taxon>
    </lineage>
</organism>
<comment type="caution">
    <text evidence="1">The sequence shown here is derived from an EMBL/GenBank/DDBJ whole genome shotgun (WGS) entry which is preliminary data.</text>
</comment>
<protein>
    <submittedName>
        <fullName evidence="1">Uncharacterized protein</fullName>
    </submittedName>
</protein>
<sequence>MQLAQQVNRITIPRPDDWHIHLRDGALLRTVTPLAAAQFGRAIVMPNLTPPVTTAPAATAYRERILASLPPLVTGGATTPPPFSPLMTLYLTSTTSVEDIAAAAAAPHIVACKLYPAGATTNSASGVRSIDGLWPVFEAMAAADLVLCVHGECADPDVDVFERESAFVRDDLPRLVAAFPTLRVVLEHVSTRDGVAAVTNQAPGGRLAATVTAHHLLYSRAALFRGGRLRPHLFCAPVLKAESHRASLVEAVMGDTSGRFFLGSDSAPHVRASKLGEGGAAAGVYSGRDTLALYAEVFEAAGGEEWVAKFTRFASVNGAAFYGLPPPDGTVTLVRGDYPVPLVVEVVGGGGVTDDASVVVPLRAGEMVHWRVEAAEG</sequence>
<evidence type="ECO:0000313" key="1">
    <source>
        <dbReference type="EMBL" id="KAK1862608.1"/>
    </source>
</evidence>
<keyword evidence="2" id="KW-1185">Reference proteome</keyword>